<dbReference type="FunFam" id="1.10.238.10:FF:000001">
    <property type="entry name" value="Calmodulin 1"/>
    <property type="match status" value="1"/>
</dbReference>
<organism evidence="6 7">
    <name type="scientific">Elysia marginata</name>
    <dbReference type="NCBI Taxonomy" id="1093978"/>
    <lineage>
        <taxon>Eukaryota</taxon>
        <taxon>Metazoa</taxon>
        <taxon>Spiralia</taxon>
        <taxon>Lophotrochozoa</taxon>
        <taxon>Mollusca</taxon>
        <taxon>Gastropoda</taxon>
        <taxon>Heterobranchia</taxon>
        <taxon>Euthyneura</taxon>
        <taxon>Panpulmonata</taxon>
        <taxon>Sacoglossa</taxon>
        <taxon>Placobranchoidea</taxon>
        <taxon>Plakobranchidae</taxon>
        <taxon>Elysia</taxon>
    </lineage>
</organism>
<feature type="compositionally biased region" description="Low complexity" evidence="4">
    <location>
        <begin position="127"/>
        <end position="153"/>
    </location>
</feature>
<reference evidence="6 7" key="1">
    <citation type="journal article" date="2021" name="Elife">
        <title>Chloroplast acquisition without the gene transfer in kleptoplastic sea slugs, Plakobranchus ocellatus.</title>
        <authorList>
            <person name="Maeda T."/>
            <person name="Takahashi S."/>
            <person name="Yoshida T."/>
            <person name="Shimamura S."/>
            <person name="Takaki Y."/>
            <person name="Nagai Y."/>
            <person name="Toyoda A."/>
            <person name="Suzuki Y."/>
            <person name="Arimoto A."/>
            <person name="Ishii H."/>
            <person name="Satoh N."/>
            <person name="Nishiyama T."/>
            <person name="Hasebe M."/>
            <person name="Maruyama T."/>
            <person name="Minagawa J."/>
            <person name="Obokata J."/>
            <person name="Shigenobu S."/>
        </authorList>
    </citation>
    <scope>NUCLEOTIDE SEQUENCE [LARGE SCALE GENOMIC DNA]</scope>
</reference>
<evidence type="ECO:0000256" key="1">
    <source>
        <dbReference type="ARBA" id="ARBA00022737"/>
    </source>
</evidence>
<evidence type="ECO:0000256" key="3">
    <source>
        <dbReference type="ARBA" id="ARBA00023179"/>
    </source>
</evidence>
<feature type="region of interest" description="Disordered" evidence="4">
    <location>
        <begin position="119"/>
        <end position="161"/>
    </location>
</feature>
<name>A0AAV4FCN2_9GAST</name>
<comment type="caution">
    <text evidence="6">The sequence shown here is derived from an EMBL/GenBank/DDBJ whole genome shotgun (WGS) entry which is preliminary data.</text>
</comment>
<protein>
    <submittedName>
        <fullName evidence="6">Calmodulin</fullName>
    </submittedName>
</protein>
<evidence type="ECO:0000256" key="4">
    <source>
        <dbReference type="SAM" id="MobiDB-lite"/>
    </source>
</evidence>
<feature type="domain" description="EF-hand" evidence="5">
    <location>
        <begin position="83"/>
        <end position="118"/>
    </location>
</feature>
<dbReference type="InterPro" id="IPR002048">
    <property type="entry name" value="EF_hand_dom"/>
</dbReference>
<gene>
    <name evidence="6" type="ORF">ElyMa_003788400</name>
</gene>
<dbReference type="PANTHER" id="PTHR23050">
    <property type="entry name" value="CALCIUM BINDING PROTEIN"/>
    <property type="match status" value="1"/>
</dbReference>
<dbReference type="InterPro" id="IPR050145">
    <property type="entry name" value="Centrin_CML-like"/>
</dbReference>
<keyword evidence="7" id="KW-1185">Reference proteome</keyword>
<evidence type="ECO:0000259" key="5">
    <source>
        <dbReference type="PROSITE" id="PS50222"/>
    </source>
</evidence>
<dbReference type="PROSITE" id="PS50222">
    <property type="entry name" value="EF_HAND_2"/>
    <property type="match status" value="2"/>
</dbReference>
<keyword evidence="2" id="KW-0106">Calcium</keyword>
<dbReference type="Proteomes" id="UP000762676">
    <property type="component" value="Unassembled WGS sequence"/>
</dbReference>
<dbReference type="Pfam" id="PF13499">
    <property type="entry name" value="EF-hand_7"/>
    <property type="match status" value="1"/>
</dbReference>
<dbReference type="InterPro" id="IPR018247">
    <property type="entry name" value="EF_Hand_1_Ca_BS"/>
</dbReference>
<feature type="domain" description="EF-hand" evidence="5">
    <location>
        <begin position="47"/>
        <end position="82"/>
    </location>
</feature>
<dbReference type="SMART" id="SM00054">
    <property type="entry name" value="EFh"/>
    <property type="match status" value="2"/>
</dbReference>
<dbReference type="Gene3D" id="1.10.238.10">
    <property type="entry name" value="EF-hand"/>
    <property type="match status" value="1"/>
</dbReference>
<dbReference type="EMBL" id="BMAT01007751">
    <property type="protein sequence ID" value="GFR70540.1"/>
    <property type="molecule type" value="Genomic_DNA"/>
</dbReference>
<dbReference type="InterPro" id="IPR011992">
    <property type="entry name" value="EF-hand-dom_pair"/>
</dbReference>
<dbReference type="AlphaFoldDB" id="A0AAV4FCN2"/>
<evidence type="ECO:0000256" key="2">
    <source>
        <dbReference type="ARBA" id="ARBA00022837"/>
    </source>
</evidence>
<accession>A0AAV4FCN2</accession>
<proteinExistence type="predicted"/>
<keyword evidence="1" id="KW-0677">Repeat</keyword>
<evidence type="ECO:0000313" key="6">
    <source>
        <dbReference type="EMBL" id="GFR70540.1"/>
    </source>
</evidence>
<dbReference type="SUPFAM" id="SSF47473">
    <property type="entry name" value="EF-hand"/>
    <property type="match status" value="1"/>
</dbReference>
<dbReference type="CDD" id="cd00051">
    <property type="entry name" value="EFh"/>
    <property type="match status" value="1"/>
</dbReference>
<evidence type="ECO:0000313" key="7">
    <source>
        <dbReference type="Proteomes" id="UP000762676"/>
    </source>
</evidence>
<dbReference type="PROSITE" id="PS00018">
    <property type="entry name" value="EF_HAND_1"/>
    <property type="match status" value="2"/>
</dbReference>
<sequence>MVELFLLLPPSPLPLPENGYVEYDEFLLLMKRWSLQGSVPEEVAVAEEEDKTKETFKVFDMDGNGFIDQHELRYIMKRLGENLGEDDVREMFRLADLNGDGLIDYEEFQQLLGGLGGGFGGAGGGPASSSGSSSCPSSSASSSGKHTPKSSKGTSKDGKKK</sequence>
<dbReference type="GO" id="GO:0005509">
    <property type="term" value="F:calcium ion binding"/>
    <property type="evidence" value="ECO:0007669"/>
    <property type="project" value="InterPro"/>
</dbReference>
<keyword evidence="3" id="KW-0514">Muscle protein</keyword>